<evidence type="ECO:0000256" key="1">
    <source>
        <dbReference type="ARBA" id="ARBA00006479"/>
    </source>
</evidence>
<dbReference type="Proteomes" id="UP001180840">
    <property type="component" value="Unassembled WGS sequence"/>
</dbReference>
<dbReference type="GO" id="GO:0016301">
    <property type="term" value="F:kinase activity"/>
    <property type="evidence" value="ECO:0007669"/>
    <property type="project" value="UniProtKB-KW"/>
</dbReference>
<accession>A0ABU2A0J9</accession>
<dbReference type="EMBL" id="JAVDXZ010000001">
    <property type="protein sequence ID" value="MDR7330707.1"/>
    <property type="molecule type" value="Genomic_DNA"/>
</dbReference>
<gene>
    <name evidence="2" type="ORF">J2S39_002383</name>
</gene>
<keyword evidence="2" id="KW-0808">Transferase</keyword>
<keyword evidence="3" id="KW-1185">Reference proteome</keyword>
<evidence type="ECO:0000313" key="3">
    <source>
        <dbReference type="Proteomes" id="UP001180840"/>
    </source>
</evidence>
<proteinExistence type="inferred from homology"/>
<dbReference type="CDD" id="cd23763">
    <property type="entry name" value="ASKHA_ATPase_ROK"/>
    <property type="match status" value="1"/>
</dbReference>
<comment type="similarity">
    <text evidence="1">Belongs to the ROK (NagC/XylR) family.</text>
</comment>
<dbReference type="PANTHER" id="PTHR18964">
    <property type="entry name" value="ROK (REPRESSOR, ORF, KINASE) FAMILY"/>
    <property type="match status" value="1"/>
</dbReference>
<dbReference type="InterPro" id="IPR043129">
    <property type="entry name" value="ATPase_NBD"/>
</dbReference>
<dbReference type="PANTHER" id="PTHR18964:SF149">
    <property type="entry name" value="BIFUNCTIONAL UDP-N-ACETYLGLUCOSAMINE 2-EPIMERASE_N-ACETYLMANNOSAMINE KINASE"/>
    <property type="match status" value="1"/>
</dbReference>
<comment type="caution">
    <text evidence="2">The sequence shown here is derived from an EMBL/GenBank/DDBJ whole genome shotgun (WGS) entry which is preliminary data.</text>
</comment>
<dbReference type="Gene3D" id="3.30.420.40">
    <property type="match status" value="1"/>
</dbReference>
<organism evidence="2 3">
    <name type="scientific">Corynebacterium guangdongense</name>
    <dbReference type="NCBI Taxonomy" id="1783348"/>
    <lineage>
        <taxon>Bacteria</taxon>
        <taxon>Bacillati</taxon>
        <taxon>Actinomycetota</taxon>
        <taxon>Actinomycetes</taxon>
        <taxon>Mycobacteriales</taxon>
        <taxon>Corynebacteriaceae</taxon>
        <taxon>Corynebacterium</taxon>
    </lineage>
</organism>
<dbReference type="InterPro" id="IPR036390">
    <property type="entry name" value="WH_DNA-bd_sf"/>
</dbReference>
<reference evidence="2" key="1">
    <citation type="submission" date="2023-07" db="EMBL/GenBank/DDBJ databases">
        <title>Sequencing the genomes of 1000 actinobacteria strains.</title>
        <authorList>
            <person name="Klenk H.-P."/>
        </authorList>
    </citation>
    <scope>NUCLEOTIDE SEQUENCE</scope>
    <source>
        <strain evidence="2">DSM 107476</strain>
    </source>
</reference>
<dbReference type="SUPFAM" id="SSF53067">
    <property type="entry name" value="Actin-like ATPase domain"/>
    <property type="match status" value="1"/>
</dbReference>
<sequence length="363" mass="38509">MLNSTPAFSRPATPASKCFHLMRLQQQTTRGELVAATGLSQPTVTRAVTALLKAGLVIERNDLTHSKGRGRPTIPLELADLHWVHAGIAVGTTTTYIGLYDTHGRTVRDVDVDTPMAKLGADDFIEHVMAGLNRLTAGLDRPLVSVGVTFPGRVSDDGVVDAPSLGWNGVDVAGRLRFQFSVPVTVTAAVPAILGSELQVAETDFGSPAPTVMTLFADDSVGAAVSGQDRITQLELPSAVVNELGTAGVLRASGTSAARLRQLVDAPDPGIRDLLNTRARRLGELTAQLAVEHRPNTVVVAGSAFIDDQAAPKLYAQSVRTTLPEDVQVELRLIPSHRDIVRAISRAVALDLLSREPLKLAQG</sequence>
<name>A0ABU2A0J9_9CORY</name>
<dbReference type="RefSeq" id="WP_290196656.1">
    <property type="nucleotide sequence ID" value="NZ_CP047654.1"/>
</dbReference>
<dbReference type="Pfam" id="PF00480">
    <property type="entry name" value="ROK"/>
    <property type="match status" value="1"/>
</dbReference>
<evidence type="ECO:0000313" key="2">
    <source>
        <dbReference type="EMBL" id="MDR7330707.1"/>
    </source>
</evidence>
<protein>
    <submittedName>
        <fullName evidence="2">NBD/HSP70 family sugar kinase</fullName>
    </submittedName>
</protein>
<dbReference type="InterPro" id="IPR000600">
    <property type="entry name" value="ROK"/>
</dbReference>
<dbReference type="SUPFAM" id="SSF46785">
    <property type="entry name" value="Winged helix' DNA-binding domain"/>
    <property type="match status" value="1"/>
</dbReference>
<dbReference type="Gene3D" id="1.10.10.10">
    <property type="entry name" value="Winged helix-like DNA-binding domain superfamily/Winged helix DNA-binding domain"/>
    <property type="match status" value="1"/>
</dbReference>
<keyword evidence="2" id="KW-0418">Kinase</keyword>
<dbReference type="InterPro" id="IPR036388">
    <property type="entry name" value="WH-like_DNA-bd_sf"/>
</dbReference>